<protein>
    <submittedName>
        <fullName evidence="1">Uncharacterized protein</fullName>
    </submittedName>
</protein>
<evidence type="ECO:0000313" key="1">
    <source>
        <dbReference type="EMBL" id="OWY92063.1"/>
    </source>
</evidence>
<organism evidence="1 2">
    <name type="scientific">Phytophthora megakarya</name>
    <dbReference type="NCBI Taxonomy" id="4795"/>
    <lineage>
        <taxon>Eukaryota</taxon>
        <taxon>Sar</taxon>
        <taxon>Stramenopiles</taxon>
        <taxon>Oomycota</taxon>
        <taxon>Peronosporomycetes</taxon>
        <taxon>Peronosporales</taxon>
        <taxon>Peronosporaceae</taxon>
        <taxon>Phytophthora</taxon>
    </lineage>
</organism>
<dbReference type="Proteomes" id="UP000198211">
    <property type="component" value="Unassembled WGS sequence"/>
</dbReference>
<dbReference type="PANTHER" id="PTHR47150">
    <property type="entry name" value="OS12G0169200 PROTEIN"/>
    <property type="match status" value="1"/>
</dbReference>
<comment type="caution">
    <text evidence="1">The sequence shown here is derived from an EMBL/GenBank/DDBJ whole genome shotgun (WGS) entry which is preliminary data.</text>
</comment>
<keyword evidence="2" id="KW-1185">Reference proteome</keyword>
<dbReference type="STRING" id="4795.A0A225UGG0"/>
<gene>
    <name evidence="1" type="ORF">PHMEG_00039083</name>
</gene>
<dbReference type="Pfam" id="PF04827">
    <property type="entry name" value="Plant_tran"/>
    <property type="match status" value="1"/>
</dbReference>
<evidence type="ECO:0000313" key="2">
    <source>
        <dbReference type="Proteomes" id="UP000198211"/>
    </source>
</evidence>
<dbReference type="AlphaFoldDB" id="A0A225UGG0"/>
<name>A0A225UGG0_9STRA</name>
<dbReference type="InterPro" id="IPR006912">
    <property type="entry name" value="Harbinger_derived_prot"/>
</dbReference>
<accession>A0A225UGG0</accession>
<reference evidence="2" key="1">
    <citation type="submission" date="2017-03" db="EMBL/GenBank/DDBJ databases">
        <title>Phytopthora megakarya and P. palmivora, two closely related causual agents of cacao black pod achieved similar genome size and gene model numbers by different mechanisms.</title>
        <authorList>
            <person name="Ali S."/>
            <person name="Shao J."/>
            <person name="Larry D.J."/>
            <person name="Kronmiller B."/>
            <person name="Shen D."/>
            <person name="Strem M.D."/>
            <person name="Melnick R.L."/>
            <person name="Guiltinan M.J."/>
            <person name="Tyler B.M."/>
            <person name="Meinhardt L.W."/>
            <person name="Bailey B.A."/>
        </authorList>
    </citation>
    <scope>NUCLEOTIDE SEQUENCE [LARGE SCALE GENOMIC DNA]</scope>
    <source>
        <strain evidence="2">zdho120</strain>
    </source>
</reference>
<dbReference type="OrthoDB" id="119179at2759"/>
<proteinExistence type="predicted"/>
<sequence length="124" mass="14017">MIGSLDCMHWTWKNCPTAWQGAFQGKEKSATVILEAVASKSLWIWHTFYGMPGVNNDLNVLERSPLLDDVVNGVAPEVEFTVNADECPVAMIASALGLIEDEDVHYTLRNDLIEHIWRRFGERN</sequence>
<dbReference type="EMBL" id="NBNE01018881">
    <property type="protein sequence ID" value="OWY92063.1"/>
    <property type="molecule type" value="Genomic_DNA"/>
</dbReference>
<dbReference type="PANTHER" id="PTHR47150:SF5">
    <property type="entry name" value="OS07G0546750 PROTEIN"/>
    <property type="match status" value="1"/>
</dbReference>